<dbReference type="SUPFAM" id="SSF103481">
    <property type="entry name" value="Multidrug resistance efflux transporter EmrE"/>
    <property type="match status" value="2"/>
</dbReference>
<name>A0A1R3XT93_9BACT</name>
<protein>
    <submittedName>
        <fullName evidence="7">EamA domain-containing membrane protein RarD</fullName>
    </submittedName>
</protein>
<sequence>MFSKGVRYMLLSTLFFALMNVCVKLVPHIPAMEVILFRSAISLVISYVALRRQQVSVWGNNRGLLIMRGLTGSTALVLFFNTLQNLPLATAATIQYLSPIFTTILGVFLVKEKVKPWQWVFFAISFAGIIVIEGLDATANSLYVWMGVGSALFSGLAYSSIRRLNTREHPLVIVFYFPLVALPIAGIYSAFNWVQPEGWDWAILLLVGLFTQLGQYYMTMSYQAEEISKVANLNYIGIIYALALGFILFDEHFELATYVGMGLVLVGVVLNVRYKNKLTKREARDREAALPKV</sequence>
<feature type="transmembrane region" description="Helical" evidence="5">
    <location>
        <begin position="199"/>
        <end position="218"/>
    </location>
</feature>
<organism evidence="7 8">
    <name type="scientific">Pontibacter indicus</name>
    <dbReference type="NCBI Taxonomy" id="1317125"/>
    <lineage>
        <taxon>Bacteria</taxon>
        <taxon>Pseudomonadati</taxon>
        <taxon>Bacteroidota</taxon>
        <taxon>Cytophagia</taxon>
        <taxon>Cytophagales</taxon>
        <taxon>Hymenobacteraceae</taxon>
        <taxon>Pontibacter</taxon>
    </lineage>
</organism>
<dbReference type="Pfam" id="PF00892">
    <property type="entry name" value="EamA"/>
    <property type="match status" value="2"/>
</dbReference>
<dbReference type="STRING" id="1317125.SAMN05444128_3923"/>
<comment type="subcellular location">
    <subcellularLocation>
        <location evidence="1">Membrane</location>
        <topology evidence="1">Multi-pass membrane protein</topology>
    </subcellularLocation>
</comment>
<dbReference type="AlphaFoldDB" id="A0A1R3XT93"/>
<feature type="transmembrane region" description="Helical" evidence="5">
    <location>
        <begin position="255"/>
        <end position="274"/>
    </location>
</feature>
<proteinExistence type="predicted"/>
<feature type="transmembrane region" description="Helical" evidence="5">
    <location>
        <begin position="171"/>
        <end position="193"/>
    </location>
</feature>
<evidence type="ECO:0000256" key="4">
    <source>
        <dbReference type="ARBA" id="ARBA00023136"/>
    </source>
</evidence>
<dbReference type="Gene3D" id="1.10.3730.20">
    <property type="match status" value="2"/>
</dbReference>
<evidence type="ECO:0000256" key="5">
    <source>
        <dbReference type="SAM" id="Phobius"/>
    </source>
</evidence>
<dbReference type="OrthoDB" id="597549at2"/>
<dbReference type="PANTHER" id="PTHR22911:SF6">
    <property type="entry name" value="SOLUTE CARRIER FAMILY 35 MEMBER G1"/>
    <property type="match status" value="1"/>
</dbReference>
<feature type="transmembrane region" description="Helical" evidence="5">
    <location>
        <begin position="62"/>
        <end position="80"/>
    </location>
</feature>
<feature type="domain" description="EamA" evidence="6">
    <location>
        <begin position="4"/>
        <end position="132"/>
    </location>
</feature>
<dbReference type="Proteomes" id="UP000187181">
    <property type="component" value="Unassembled WGS sequence"/>
</dbReference>
<dbReference type="InterPro" id="IPR037185">
    <property type="entry name" value="EmrE-like"/>
</dbReference>
<dbReference type="InterPro" id="IPR000620">
    <property type="entry name" value="EamA_dom"/>
</dbReference>
<feature type="transmembrane region" description="Helical" evidence="5">
    <location>
        <begin position="141"/>
        <end position="159"/>
    </location>
</feature>
<keyword evidence="4 5" id="KW-0472">Membrane</keyword>
<feature type="transmembrane region" description="Helical" evidence="5">
    <location>
        <begin position="34"/>
        <end position="50"/>
    </location>
</feature>
<evidence type="ECO:0000313" key="8">
    <source>
        <dbReference type="Proteomes" id="UP000187181"/>
    </source>
</evidence>
<keyword evidence="3 5" id="KW-1133">Transmembrane helix</keyword>
<evidence type="ECO:0000256" key="2">
    <source>
        <dbReference type="ARBA" id="ARBA00022692"/>
    </source>
</evidence>
<evidence type="ECO:0000256" key="1">
    <source>
        <dbReference type="ARBA" id="ARBA00004141"/>
    </source>
</evidence>
<dbReference type="EMBL" id="FTPP01000005">
    <property type="protein sequence ID" value="SIT95116.1"/>
    <property type="molecule type" value="Genomic_DNA"/>
</dbReference>
<keyword evidence="8" id="KW-1185">Reference proteome</keyword>
<feature type="transmembrane region" description="Helical" evidence="5">
    <location>
        <begin position="230"/>
        <end position="249"/>
    </location>
</feature>
<evidence type="ECO:0000259" key="6">
    <source>
        <dbReference type="Pfam" id="PF00892"/>
    </source>
</evidence>
<reference evidence="8" key="1">
    <citation type="submission" date="2017-01" db="EMBL/GenBank/DDBJ databases">
        <authorList>
            <person name="Varghese N."/>
            <person name="Submissions S."/>
        </authorList>
    </citation>
    <scope>NUCLEOTIDE SEQUENCE [LARGE SCALE GENOMIC DNA]</scope>
    <source>
        <strain evidence="8">LP100</strain>
    </source>
</reference>
<feature type="domain" description="EamA" evidence="6">
    <location>
        <begin position="143"/>
        <end position="272"/>
    </location>
</feature>
<keyword evidence="2 5" id="KW-0812">Transmembrane</keyword>
<evidence type="ECO:0000313" key="7">
    <source>
        <dbReference type="EMBL" id="SIT95116.1"/>
    </source>
</evidence>
<gene>
    <name evidence="7" type="ORF">SAMN05444128_3923</name>
</gene>
<dbReference type="GO" id="GO:0016020">
    <property type="term" value="C:membrane"/>
    <property type="evidence" value="ECO:0007669"/>
    <property type="project" value="UniProtKB-SubCell"/>
</dbReference>
<dbReference type="PANTHER" id="PTHR22911">
    <property type="entry name" value="ACYL-MALONYL CONDENSING ENZYME-RELATED"/>
    <property type="match status" value="1"/>
</dbReference>
<dbReference type="RefSeq" id="WP_076672383.1">
    <property type="nucleotide sequence ID" value="NZ_FTPP01000005.1"/>
</dbReference>
<accession>A0A1R3XT93</accession>
<feature type="transmembrane region" description="Helical" evidence="5">
    <location>
        <begin position="86"/>
        <end position="110"/>
    </location>
</feature>
<evidence type="ECO:0000256" key="3">
    <source>
        <dbReference type="ARBA" id="ARBA00022989"/>
    </source>
</evidence>
<feature type="transmembrane region" description="Helical" evidence="5">
    <location>
        <begin position="117"/>
        <end position="135"/>
    </location>
</feature>